<keyword evidence="1" id="KW-0812">Transmembrane</keyword>
<dbReference type="Proteomes" id="UP000186391">
    <property type="component" value="Unassembled WGS sequence"/>
</dbReference>
<accession>A0A1U7GYY4</accession>
<evidence type="ECO:0000256" key="1">
    <source>
        <dbReference type="SAM" id="Phobius"/>
    </source>
</evidence>
<gene>
    <name evidence="2" type="ORF">NIES592_13825</name>
</gene>
<evidence type="ECO:0000313" key="3">
    <source>
        <dbReference type="Proteomes" id="UP000186391"/>
    </source>
</evidence>
<comment type="caution">
    <text evidence="2">The sequence shown here is derived from an EMBL/GenBank/DDBJ whole genome shotgun (WGS) entry which is preliminary data.</text>
</comment>
<organism evidence="2 3">
    <name type="scientific">Fischerella major NIES-592</name>
    <dbReference type="NCBI Taxonomy" id="210994"/>
    <lineage>
        <taxon>Bacteria</taxon>
        <taxon>Bacillati</taxon>
        <taxon>Cyanobacteriota</taxon>
        <taxon>Cyanophyceae</taxon>
        <taxon>Nostocales</taxon>
        <taxon>Hapalosiphonaceae</taxon>
        <taxon>Fischerella</taxon>
    </lineage>
</organism>
<dbReference type="EMBL" id="MRCA01000006">
    <property type="protein sequence ID" value="OKH13680.1"/>
    <property type="molecule type" value="Genomic_DNA"/>
</dbReference>
<keyword evidence="1" id="KW-0472">Membrane</keyword>
<keyword evidence="1" id="KW-1133">Transmembrane helix</keyword>
<protein>
    <submittedName>
        <fullName evidence="2">Uncharacterized protein</fullName>
    </submittedName>
</protein>
<sequence length="101" mass="12183">MFKPHQVPWLVLLRFLYLHLTLLRLHLMIFQLNLAAIFAVTAQTDWKKAKPCVIKGEILEVSFPHPRDRACMRNSKQYYDLRNYALNFLERNFTTDEYFFC</sequence>
<dbReference type="AlphaFoldDB" id="A0A1U7GYY4"/>
<proteinExistence type="predicted"/>
<name>A0A1U7GYY4_9CYAN</name>
<feature type="transmembrane region" description="Helical" evidence="1">
    <location>
        <begin position="16"/>
        <end position="40"/>
    </location>
</feature>
<evidence type="ECO:0000313" key="2">
    <source>
        <dbReference type="EMBL" id="OKH13680.1"/>
    </source>
</evidence>
<reference evidence="2 3" key="1">
    <citation type="submission" date="2016-11" db="EMBL/GenBank/DDBJ databases">
        <title>Draft Genome Sequences of Nine Cyanobacterial Strains from Diverse Habitats.</title>
        <authorList>
            <person name="Zhu T."/>
            <person name="Hou S."/>
            <person name="Lu X."/>
            <person name="Hess W.R."/>
        </authorList>
    </citation>
    <scope>NUCLEOTIDE SEQUENCE [LARGE SCALE GENOMIC DNA]</scope>
    <source>
        <strain evidence="2 3">NIES-592</strain>
    </source>
</reference>
<keyword evidence="3" id="KW-1185">Reference proteome</keyword>